<evidence type="ECO:0000256" key="10">
    <source>
        <dbReference type="ARBA" id="ARBA00023251"/>
    </source>
</evidence>
<feature type="transmembrane region" description="Helical" evidence="14">
    <location>
        <begin position="248"/>
        <end position="274"/>
    </location>
</feature>
<feature type="transmembrane region" description="Helical" evidence="14">
    <location>
        <begin position="223"/>
        <end position="242"/>
    </location>
</feature>
<comment type="caution">
    <text evidence="16">The sequence shown here is derived from an EMBL/GenBank/DDBJ whole genome shotgun (WGS) entry which is preliminary data.</text>
</comment>
<evidence type="ECO:0000256" key="1">
    <source>
        <dbReference type="ARBA" id="ARBA00004651"/>
    </source>
</evidence>
<keyword evidence="8 14" id="KW-1133">Transmembrane helix</keyword>
<organism evidence="16 17">
    <name type="scientific">Nannocystis bainbridge</name>
    <dbReference type="NCBI Taxonomy" id="2995303"/>
    <lineage>
        <taxon>Bacteria</taxon>
        <taxon>Pseudomonadati</taxon>
        <taxon>Myxococcota</taxon>
        <taxon>Polyangia</taxon>
        <taxon>Nannocystales</taxon>
        <taxon>Nannocystaceae</taxon>
        <taxon>Nannocystis</taxon>
    </lineage>
</organism>
<comment type="catalytic activity">
    <reaction evidence="13 14">
        <text>di-trans,octa-cis-undecaprenyl diphosphate + H2O = di-trans,octa-cis-undecaprenyl phosphate + phosphate + H(+)</text>
        <dbReference type="Rhea" id="RHEA:28094"/>
        <dbReference type="ChEBI" id="CHEBI:15377"/>
        <dbReference type="ChEBI" id="CHEBI:15378"/>
        <dbReference type="ChEBI" id="CHEBI:43474"/>
        <dbReference type="ChEBI" id="CHEBI:58405"/>
        <dbReference type="ChEBI" id="CHEBI:60392"/>
        <dbReference type="EC" id="3.6.1.27"/>
    </reaction>
</comment>
<dbReference type="EC" id="3.6.1.27" evidence="3 14"/>
<evidence type="ECO:0000256" key="5">
    <source>
        <dbReference type="ARBA" id="ARBA00022475"/>
    </source>
</evidence>
<evidence type="ECO:0000256" key="9">
    <source>
        <dbReference type="ARBA" id="ARBA00023136"/>
    </source>
</evidence>
<keyword evidence="9 14" id="KW-0472">Membrane</keyword>
<feature type="transmembrane region" description="Helical" evidence="14">
    <location>
        <begin position="322"/>
        <end position="341"/>
    </location>
</feature>
<comment type="subcellular location">
    <subcellularLocation>
        <location evidence="1 14">Cell membrane</location>
        <topology evidence="1 14">Multi-pass membrane protein</topology>
    </subcellularLocation>
</comment>
<keyword evidence="17" id="KW-1185">Reference proteome</keyword>
<reference evidence="16 17" key="1">
    <citation type="submission" date="2022-11" db="EMBL/GenBank/DDBJ databases">
        <title>Minimal conservation of predation-associated metabolite biosynthetic gene clusters underscores biosynthetic potential of Myxococcota including descriptions for ten novel species: Archangium lansinium sp. nov., Myxococcus landrumus sp. nov., Nannocystis bai.</title>
        <authorList>
            <person name="Ahearne A."/>
            <person name="Stevens C."/>
            <person name="Dowd S."/>
        </authorList>
    </citation>
    <scope>NUCLEOTIDE SEQUENCE [LARGE SCALE GENOMIC DNA]</scope>
    <source>
        <strain evidence="16 17">BB15-2</strain>
    </source>
</reference>
<evidence type="ECO:0000256" key="7">
    <source>
        <dbReference type="ARBA" id="ARBA00022801"/>
    </source>
</evidence>
<dbReference type="Proteomes" id="UP001221686">
    <property type="component" value="Unassembled WGS sequence"/>
</dbReference>
<protein>
    <recommendedName>
        <fullName evidence="4 14">Undecaprenyl-diphosphatase</fullName>
        <ecNumber evidence="3 14">3.6.1.27</ecNumber>
    </recommendedName>
    <alternativeName>
        <fullName evidence="12 14">Bacitracin resistance protein</fullName>
    </alternativeName>
    <alternativeName>
        <fullName evidence="11 14">Undecaprenyl pyrophosphate phosphatase</fullName>
    </alternativeName>
</protein>
<keyword evidence="6 14" id="KW-0812">Transmembrane</keyword>
<feature type="transmembrane region" description="Helical" evidence="14">
    <location>
        <begin position="159"/>
        <end position="179"/>
    </location>
</feature>
<feature type="region of interest" description="Disordered" evidence="15">
    <location>
        <begin position="83"/>
        <end position="151"/>
    </location>
</feature>
<accession>A0ABT5DNT4</accession>
<evidence type="ECO:0000256" key="15">
    <source>
        <dbReference type="SAM" id="MobiDB-lite"/>
    </source>
</evidence>
<evidence type="ECO:0000313" key="17">
    <source>
        <dbReference type="Proteomes" id="UP001221686"/>
    </source>
</evidence>
<comment type="similarity">
    <text evidence="2 14">Belongs to the UppP family.</text>
</comment>
<evidence type="ECO:0000256" key="2">
    <source>
        <dbReference type="ARBA" id="ARBA00010621"/>
    </source>
</evidence>
<evidence type="ECO:0000256" key="13">
    <source>
        <dbReference type="ARBA" id="ARBA00047594"/>
    </source>
</evidence>
<keyword evidence="5 14" id="KW-1003">Cell membrane</keyword>
<evidence type="ECO:0000256" key="6">
    <source>
        <dbReference type="ARBA" id="ARBA00022692"/>
    </source>
</evidence>
<evidence type="ECO:0000256" key="14">
    <source>
        <dbReference type="HAMAP-Rule" id="MF_01006"/>
    </source>
</evidence>
<dbReference type="EMBL" id="JAQNDL010000001">
    <property type="protein sequence ID" value="MDC0715312.1"/>
    <property type="molecule type" value="Genomic_DNA"/>
</dbReference>
<dbReference type="PANTHER" id="PTHR30622">
    <property type="entry name" value="UNDECAPRENYL-DIPHOSPHATASE"/>
    <property type="match status" value="1"/>
</dbReference>
<evidence type="ECO:0000256" key="11">
    <source>
        <dbReference type="ARBA" id="ARBA00032707"/>
    </source>
</evidence>
<comment type="function">
    <text evidence="14">Catalyzes the dephosphorylation of undecaprenyl diphosphate (UPP). Confers resistance to bacitracin.</text>
</comment>
<keyword evidence="7 14" id="KW-0378">Hydrolase</keyword>
<evidence type="ECO:0000256" key="4">
    <source>
        <dbReference type="ARBA" id="ARBA00021581"/>
    </source>
</evidence>
<keyword evidence="14" id="KW-0133">Cell shape</keyword>
<dbReference type="RefSeq" id="WP_272083591.1">
    <property type="nucleotide sequence ID" value="NZ_JAQNDL010000001.1"/>
</dbReference>
<feature type="transmembrane region" description="Helical" evidence="14">
    <location>
        <begin position="295"/>
        <end position="316"/>
    </location>
</feature>
<feature type="transmembrane region" description="Helical" evidence="14">
    <location>
        <begin position="191"/>
        <end position="211"/>
    </location>
</feature>
<name>A0ABT5DNT4_9BACT</name>
<evidence type="ECO:0000256" key="3">
    <source>
        <dbReference type="ARBA" id="ARBA00012374"/>
    </source>
</evidence>
<keyword evidence="10 14" id="KW-0046">Antibiotic resistance</keyword>
<keyword evidence="14" id="KW-0961">Cell wall biogenesis/degradation</keyword>
<dbReference type="PANTHER" id="PTHR30622:SF2">
    <property type="entry name" value="UNDECAPRENYL-DIPHOSPHATASE"/>
    <property type="match status" value="1"/>
</dbReference>
<evidence type="ECO:0000256" key="8">
    <source>
        <dbReference type="ARBA" id="ARBA00022989"/>
    </source>
</evidence>
<sequence length="342" mass="34829">MPATELTYGLAALLGALQGVAEFLPISSSGHLSLAQRVAGLDASAGGHSFNIVVHAGTLLAVLLHYRADLLAIARGVLRPGHVPEDMPKTPGASGHAPKDRLPGTAPPDGHDPRVAAPHGPPESPTAHGASDRGGASAPVPEDSLGRASSGSAPTDARALLLALVLGTLPLAAALAPPVEGLVIAAELQPKIIGACFLVTAAMLAFAEWRTRRQPWPQQVPRPLQALLIGLAQLVAILPGISRSGSTIAAAMALGLGRLPAARFSFLLAIPAILGASLKEALDLMRDGLPSADPVAFAIGFVVSFVVGVATLRVLLVLLVRVGVMPFVPYLVILGLGVLILG</sequence>
<gene>
    <name evidence="14" type="primary">uppP</name>
    <name evidence="16" type="ORF">POL25_00320</name>
</gene>
<evidence type="ECO:0000313" key="16">
    <source>
        <dbReference type="EMBL" id="MDC0715312.1"/>
    </source>
</evidence>
<keyword evidence="14" id="KW-0573">Peptidoglycan synthesis</keyword>
<dbReference type="HAMAP" id="MF_01006">
    <property type="entry name" value="Undec_diphosphatase"/>
    <property type="match status" value="1"/>
</dbReference>
<dbReference type="InterPro" id="IPR003824">
    <property type="entry name" value="UppP"/>
</dbReference>
<dbReference type="Pfam" id="PF02673">
    <property type="entry name" value="BacA"/>
    <property type="match status" value="2"/>
</dbReference>
<evidence type="ECO:0000256" key="12">
    <source>
        <dbReference type="ARBA" id="ARBA00032932"/>
    </source>
</evidence>
<proteinExistence type="inferred from homology"/>
<comment type="miscellaneous">
    <text evidence="14">Bacitracin is thought to be involved in the inhibition of peptidoglycan synthesis by sequestering undecaprenyl diphosphate, thereby reducing the pool of lipid carrier available.</text>
</comment>